<evidence type="ECO:0000313" key="2">
    <source>
        <dbReference type="Proteomes" id="UP001551675"/>
    </source>
</evidence>
<proteinExistence type="predicted"/>
<organism evidence="1 2">
    <name type="scientific">Microtetraspora glauca</name>
    <dbReference type="NCBI Taxonomy" id="1996"/>
    <lineage>
        <taxon>Bacteria</taxon>
        <taxon>Bacillati</taxon>
        <taxon>Actinomycetota</taxon>
        <taxon>Actinomycetes</taxon>
        <taxon>Streptosporangiales</taxon>
        <taxon>Streptosporangiaceae</taxon>
        <taxon>Microtetraspora</taxon>
    </lineage>
</organism>
<accession>A0ABV3GLD1</accession>
<keyword evidence="2" id="KW-1185">Reference proteome</keyword>
<evidence type="ECO:0008006" key="3">
    <source>
        <dbReference type="Google" id="ProtNLM"/>
    </source>
</evidence>
<protein>
    <recommendedName>
        <fullName evidence="3">FAD-dependent oxidoreductase</fullName>
    </recommendedName>
</protein>
<dbReference type="RefSeq" id="WP_358137565.1">
    <property type="nucleotide sequence ID" value="NZ_JBFALK010000016.1"/>
</dbReference>
<dbReference type="Proteomes" id="UP001551675">
    <property type="component" value="Unassembled WGS sequence"/>
</dbReference>
<dbReference type="Gene3D" id="3.40.30.120">
    <property type="match status" value="1"/>
</dbReference>
<sequence length="42" mass="4388">MTATAEDSPAPALLIRPDGYVAWAGADPDSLKTALTRWFGPG</sequence>
<gene>
    <name evidence="1" type="ORF">AB0I59_27905</name>
</gene>
<evidence type="ECO:0000313" key="1">
    <source>
        <dbReference type="EMBL" id="MEV0972444.1"/>
    </source>
</evidence>
<dbReference type="EMBL" id="JBFALK010000016">
    <property type="protein sequence ID" value="MEV0972444.1"/>
    <property type="molecule type" value="Genomic_DNA"/>
</dbReference>
<name>A0ABV3GLD1_MICGL</name>
<comment type="caution">
    <text evidence="1">The sequence shown here is derived from an EMBL/GenBank/DDBJ whole genome shotgun (WGS) entry which is preliminary data.</text>
</comment>
<dbReference type="Pfam" id="PF21274">
    <property type="entry name" value="Rng_hyd_C"/>
    <property type="match status" value="1"/>
</dbReference>
<reference evidence="1 2" key="1">
    <citation type="submission" date="2024-06" db="EMBL/GenBank/DDBJ databases">
        <title>The Natural Products Discovery Center: Release of the First 8490 Sequenced Strains for Exploring Actinobacteria Biosynthetic Diversity.</title>
        <authorList>
            <person name="Kalkreuter E."/>
            <person name="Kautsar S.A."/>
            <person name="Yang D."/>
            <person name="Bader C.D."/>
            <person name="Teijaro C.N."/>
            <person name="Fluegel L."/>
            <person name="Davis C.M."/>
            <person name="Simpson J.R."/>
            <person name="Lauterbach L."/>
            <person name="Steele A.D."/>
            <person name="Gui C."/>
            <person name="Meng S."/>
            <person name="Li G."/>
            <person name="Viehrig K."/>
            <person name="Ye F."/>
            <person name="Su P."/>
            <person name="Kiefer A.F."/>
            <person name="Nichols A."/>
            <person name="Cepeda A.J."/>
            <person name="Yan W."/>
            <person name="Fan B."/>
            <person name="Jiang Y."/>
            <person name="Adhikari A."/>
            <person name="Zheng C.-J."/>
            <person name="Schuster L."/>
            <person name="Cowan T.M."/>
            <person name="Smanski M.J."/>
            <person name="Chevrette M.G."/>
            <person name="De Carvalho L.P.S."/>
            <person name="Shen B."/>
        </authorList>
    </citation>
    <scope>NUCLEOTIDE SEQUENCE [LARGE SCALE GENOMIC DNA]</scope>
    <source>
        <strain evidence="1 2">NPDC050100</strain>
    </source>
</reference>